<gene>
    <name evidence="1" type="ORF">JKL49_03930</name>
</gene>
<dbReference type="EMBL" id="CP068570">
    <property type="protein sequence ID" value="QQZ50637.1"/>
    <property type="molecule type" value="Genomic_DNA"/>
</dbReference>
<organism evidence="1">
    <name type="scientific">Phenylobacterium glaciei</name>
    <dbReference type="NCBI Taxonomy" id="2803784"/>
    <lineage>
        <taxon>Bacteria</taxon>
        <taxon>Pseudomonadati</taxon>
        <taxon>Pseudomonadota</taxon>
        <taxon>Alphaproteobacteria</taxon>
        <taxon>Caulobacterales</taxon>
        <taxon>Caulobacteraceae</taxon>
        <taxon>Phenylobacterium</taxon>
    </lineage>
</organism>
<name>A0A974P459_9CAUL</name>
<dbReference type="AlphaFoldDB" id="A0A974P459"/>
<accession>A0A974P459</accession>
<proteinExistence type="predicted"/>
<protein>
    <submittedName>
        <fullName evidence="1">Uncharacterized protein</fullName>
    </submittedName>
</protein>
<sequence length="82" mass="9462">MILRPHRPGDMGWIIEQHGEVYTREYGWDSRIESLTARVCADFLANFDPTLEHCWIAERGGERLGSIFLVKGRRRARPSCAC</sequence>
<dbReference type="SUPFAM" id="SSF55729">
    <property type="entry name" value="Acyl-CoA N-acyltransferases (Nat)"/>
    <property type="match status" value="1"/>
</dbReference>
<evidence type="ECO:0000313" key="1">
    <source>
        <dbReference type="EMBL" id="QQZ50637.1"/>
    </source>
</evidence>
<dbReference type="InterPro" id="IPR016181">
    <property type="entry name" value="Acyl_CoA_acyltransferase"/>
</dbReference>
<reference evidence="1" key="1">
    <citation type="submission" date="2021-01" db="EMBL/GenBank/DDBJ databases">
        <title>Genome sequence of Phenylobacterium sp. 20VBR1 isolated from a valley glaceir, Ny-Alesund, Svalbard.</title>
        <authorList>
            <person name="Thomas F.A."/>
            <person name="Krishnan K.P."/>
            <person name="Sinha R.K."/>
        </authorList>
    </citation>
    <scope>NUCLEOTIDE SEQUENCE</scope>
    <source>
        <strain evidence="1">20VBR1</strain>
    </source>
</reference>